<evidence type="ECO:0000313" key="2">
    <source>
        <dbReference type="EMBL" id="GFE54928.1"/>
    </source>
</evidence>
<comment type="caution">
    <text evidence="2">The sequence shown here is derived from an EMBL/GenBank/DDBJ whole genome shotgun (WGS) entry which is preliminary data.</text>
</comment>
<gene>
    <name evidence="2" type="ORF">BaOVIS_023320</name>
</gene>
<dbReference type="Proteomes" id="UP001057455">
    <property type="component" value="Unassembled WGS sequence"/>
</dbReference>
<sequence length="392" mass="44393">MTMALIAIWLVIQVTLLHHPIIGFRVLPSPSAALSSTHEYRNRAKNGPYLGSLTHGESLLHTNVQGKLLQALSAKSSTKADKVDHTVVDTCDEVDQQNPVDHNVIEICEEVDQDEQVDHTVIDTCDEFDQDEQVDHTVIDIPDEAEYQCEQPIVQHDTMEQLAEEQPSSKPTDTIDRLATEYKASMYIVFRVFETSRHRSEDELRGILERYLSSNVDSSNYTIYKYEESTGVLPTLFMARFYDVKSFDFMRRRIYLRDPSAAELLETFYFHVSWYSSPNKENFDPTFFGIRNLNSGNPMQGHRRSFSPRRPRPASYYGTSGHRYNTAHTYSRRQIYPPARRPLPMMGPPPGPLPMMGQPLGPPPIGGLPIAVPSPMMPSLGPLPMVAPPAPM</sequence>
<dbReference type="AlphaFoldDB" id="A0A9W5WVG3"/>
<reference evidence="2" key="1">
    <citation type="submission" date="2019-12" db="EMBL/GenBank/DDBJ databases">
        <title>Genome sequence of Babesia ovis.</title>
        <authorList>
            <person name="Yamagishi J."/>
            <person name="Sevinc F."/>
            <person name="Xuan X."/>
        </authorList>
    </citation>
    <scope>NUCLEOTIDE SEQUENCE</scope>
    <source>
        <strain evidence="2">Selcuk</strain>
    </source>
</reference>
<organism evidence="2 3">
    <name type="scientific">Babesia ovis</name>
    <dbReference type="NCBI Taxonomy" id="5869"/>
    <lineage>
        <taxon>Eukaryota</taxon>
        <taxon>Sar</taxon>
        <taxon>Alveolata</taxon>
        <taxon>Apicomplexa</taxon>
        <taxon>Aconoidasida</taxon>
        <taxon>Piroplasmida</taxon>
        <taxon>Babesiidae</taxon>
        <taxon>Babesia</taxon>
    </lineage>
</organism>
<name>A0A9W5WVG3_BABOV</name>
<keyword evidence="3" id="KW-1185">Reference proteome</keyword>
<protein>
    <submittedName>
        <fullName evidence="2">Phosphatase 2C domain containing protein, putative</fullName>
    </submittedName>
</protein>
<dbReference type="OrthoDB" id="366476at2759"/>
<keyword evidence="1" id="KW-0732">Signal</keyword>
<feature type="signal peptide" evidence="1">
    <location>
        <begin position="1"/>
        <end position="17"/>
    </location>
</feature>
<dbReference type="EMBL" id="BLIY01000017">
    <property type="protein sequence ID" value="GFE54928.1"/>
    <property type="molecule type" value="Genomic_DNA"/>
</dbReference>
<accession>A0A9W5WVG3</accession>
<proteinExistence type="predicted"/>
<evidence type="ECO:0000313" key="3">
    <source>
        <dbReference type="Proteomes" id="UP001057455"/>
    </source>
</evidence>
<evidence type="ECO:0000256" key="1">
    <source>
        <dbReference type="SAM" id="SignalP"/>
    </source>
</evidence>
<feature type="chain" id="PRO_5040965643" evidence="1">
    <location>
        <begin position="18"/>
        <end position="392"/>
    </location>
</feature>